<dbReference type="Proteomes" id="UP000828390">
    <property type="component" value="Unassembled WGS sequence"/>
</dbReference>
<sequence length="69" mass="7961">MAEMVNLIKKGVKLRPMRERHIDDAPRHDTLHTPSEDHMKLLVESLNRISVFTRESSPDSDSDNGEFDD</sequence>
<dbReference type="AlphaFoldDB" id="A0A9D4K7P8"/>
<reference evidence="1" key="2">
    <citation type="submission" date="2020-11" db="EMBL/GenBank/DDBJ databases">
        <authorList>
            <person name="McCartney M.A."/>
            <person name="Auch B."/>
            <person name="Kono T."/>
            <person name="Mallez S."/>
            <person name="Becker A."/>
            <person name="Gohl D.M."/>
            <person name="Silverstein K.A.T."/>
            <person name="Koren S."/>
            <person name="Bechman K.B."/>
            <person name="Herman A."/>
            <person name="Abrahante J.E."/>
            <person name="Garbe J."/>
        </authorList>
    </citation>
    <scope>NUCLEOTIDE SEQUENCE</scope>
    <source>
        <strain evidence="1">Duluth1</strain>
        <tissue evidence="1">Whole animal</tissue>
    </source>
</reference>
<reference evidence="1" key="1">
    <citation type="journal article" date="2019" name="bioRxiv">
        <title>The Genome of the Zebra Mussel, Dreissena polymorpha: A Resource for Invasive Species Research.</title>
        <authorList>
            <person name="McCartney M.A."/>
            <person name="Auch B."/>
            <person name="Kono T."/>
            <person name="Mallez S."/>
            <person name="Zhang Y."/>
            <person name="Obille A."/>
            <person name="Becker A."/>
            <person name="Abrahante J.E."/>
            <person name="Garbe J."/>
            <person name="Badalamenti J.P."/>
            <person name="Herman A."/>
            <person name="Mangelson H."/>
            <person name="Liachko I."/>
            <person name="Sullivan S."/>
            <person name="Sone E.D."/>
            <person name="Koren S."/>
            <person name="Silverstein K.A.T."/>
            <person name="Beckman K.B."/>
            <person name="Gohl D.M."/>
        </authorList>
    </citation>
    <scope>NUCLEOTIDE SEQUENCE</scope>
    <source>
        <strain evidence="1">Duluth1</strain>
        <tissue evidence="1">Whole animal</tissue>
    </source>
</reference>
<comment type="caution">
    <text evidence="1">The sequence shown here is derived from an EMBL/GenBank/DDBJ whole genome shotgun (WGS) entry which is preliminary data.</text>
</comment>
<gene>
    <name evidence="1" type="ORF">DPMN_107876</name>
</gene>
<keyword evidence="2" id="KW-1185">Reference proteome</keyword>
<evidence type="ECO:0000313" key="2">
    <source>
        <dbReference type="Proteomes" id="UP000828390"/>
    </source>
</evidence>
<name>A0A9D4K7P8_DREPO</name>
<organism evidence="1 2">
    <name type="scientific">Dreissena polymorpha</name>
    <name type="common">Zebra mussel</name>
    <name type="synonym">Mytilus polymorpha</name>
    <dbReference type="NCBI Taxonomy" id="45954"/>
    <lineage>
        <taxon>Eukaryota</taxon>
        <taxon>Metazoa</taxon>
        <taxon>Spiralia</taxon>
        <taxon>Lophotrochozoa</taxon>
        <taxon>Mollusca</taxon>
        <taxon>Bivalvia</taxon>
        <taxon>Autobranchia</taxon>
        <taxon>Heteroconchia</taxon>
        <taxon>Euheterodonta</taxon>
        <taxon>Imparidentia</taxon>
        <taxon>Neoheterodontei</taxon>
        <taxon>Myida</taxon>
        <taxon>Dreissenoidea</taxon>
        <taxon>Dreissenidae</taxon>
        <taxon>Dreissena</taxon>
    </lineage>
</organism>
<proteinExistence type="predicted"/>
<protein>
    <submittedName>
        <fullName evidence="1">Uncharacterized protein</fullName>
    </submittedName>
</protein>
<accession>A0A9D4K7P8</accession>
<evidence type="ECO:0000313" key="1">
    <source>
        <dbReference type="EMBL" id="KAH3834546.1"/>
    </source>
</evidence>
<dbReference type="EMBL" id="JAIWYP010000004">
    <property type="protein sequence ID" value="KAH3834546.1"/>
    <property type="molecule type" value="Genomic_DNA"/>
</dbReference>